<dbReference type="EMBL" id="FQZE01000003">
    <property type="protein sequence ID" value="SHI52108.1"/>
    <property type="molecule type" value="Genomic_DNA"/>
</dbReference>
<dbReference type="Pfam" id="PF10988">
    <property type="entry name" value="DUF2807"/>
    <property type="match status" value="1"/>
</dbReference>
<dbReference type="OrthoDB" id="1047698at2"/>
<dbReference type="STRING" id="1168035.SAMN05444280_10328"/>
<dbReference type="Proteomes" id="UP000184050">
    <property type="component" value="Unassembled WGS sequence"/>
</dbReference>
<keyword evidence="4" id="KW-1185">Reference proteome</keyword>
<protein>
    <submittedName>
        <fullName evidence="3">Putative auto-transporter adhesin, head GIN domain</fullName>
    </submittedName>
</protein>
<evidence type="ECO:0000259" key="2">
    <source>
        <dbReference type="Pfam" id="PF10988"/>
    </source>
</evidence>
<dbReference type="RefSeq" id="WP_073165090.1">
    <property type="nucleotide sequence ID" value="NZ_FQZE01000003.1"/>
</dbReference>
<name>A0A1M6BUD4_9BACT</name>
<evidence type="ECO:0000313" key="4">
    <source>
        <dbReference type="Proteomes" id="UP000184050"/>
    </source>
</evidence>
<dbReference type="InterPro" id="IPR021255">
    <property type="entry name" value="DUF2807"/>
</dbReference>
<dbReference type="AlphaFoldDB" id="A0A1M6BUD4"/>
<dbReference type="PANTHER" id="PTHR39200">
    <property type="entry name" value="HYPOTHETICAL EXPORTED PROTEIN"/>
    <property type="match status" value="1"/>
</dbReference>
<gene>
    <name evidence="3" type="ORF">SAMN05444280_10328</name>
</gene>
<evidence type="ECO:0000313" key="3">
    <source>
        <dbReference type="EMBL" id="SHI52108.1"/>
    </source>
</evidence>
<sequence length="237" mass="26608">MKTVQFFFLSMIFFLTVGFAKANPAKGLQENDLTRIYEIDRFNELFLEGAFKVYLIQGNENSLEVRASDSGAFEYLDMDNRSGRLHLHVDREPFDFSRITLYLTFRNFERLRIEGGIKLQTRGYLDLNDFMVDVKGGAKVEIKAKSRNIGIRTEGGVMFELDGVAESLDVKVTGAGHVDADELKTKDVTFFIEGVGTGSVYATETLNATIKGVGKIKYRGNPQLTEFIDGLGSVKRE</sequence>
<dbReference type="PANTHER" id="PTHR39200:SF1">
    <property type="entry name" value="AUTO-TRANSPORTER ADHESIN HEAD GIN DOMAIN-CONTAINING PROTEIN-RELATED"/>
    <property type="match status" value="1"/>
</dbReference>
<reference evidence="3 4" key="1">
    <citation type="submission" date="2016-11" db="EMBL/GenBank/DDBJ databases">
        <authorList>
            <person name="Jaros S."/>
            <person name="Januszkiewicz K."/>
            <person name="Wedrychowicz H."/>
        </authorList>
    </citation>
    <scope>NUCLEOTIDE SEQUENCE [LARGE SCALE GENOMIC DNA]</scope>
    <source>
        <strain evidence="3 4">DSM 27063</strain>
    </source>
</reference>
<keyword evidence="1" id="KW-0732">Signal</keyword>
<evidence type="ECO:0000256" key="1">
    <source>
        <dbReference type="SAM" id="SignalP"/>
    </source>
</evidence>
<organism evidence="3 4">
    <name type="scientific">Tangfeifania diversioriginum</name>
    <dbReference type="NCBI Taxonomy" id="1168035"/>
    <lineage>
        <taxon>Bacteria</taxon>
        <taxon>Pseudomonadati</taxon>
        <taxon>Bacteroidota</taxon>
        <taxon>Bacteroidia</taxon>
        <taxon>Marinilabiliales</taxon>
        <taxon>Prolixibacteraceae</taxon>
        <taxon>Tangfeifania</taxon>
    </lineage>
</organism>
<proteinExistence type="predicted"/>
<feature type="signal peptide" evidence="1">
    <location>
        <begin position="1"/>
        <end position="22"/>
    </location>
</feature>
<feature type="chain" id="PRO_5013382354" evidence="1">
    <location>
        <begin position="23"/>
        <end position="237"/>
    </location>
</feature>
<feature type="domain" description="Putative auto-transporter adhesin head GIN" evidence="2">
    <location>
        <begin position="42"/>
        <end position="222"/>
    </location>
</feature>
<dbReference type="Gene3D" id="2.160.20.120">
    <property type="match status" value="1"/>
</dbReference>
<accession>A0A1M6BUD4</accession>